<evidence type="ECO:0000256" key="10">
    <source>
        <dbReference type="ARBA" id="ARBA00023299"/>
    </source>
</evidence>
<evidence type="ECO:0000256" key="9">
    <source>
        <dbReference type="ARBA" id="ARBA00022842"/>
    </source>
</evidence>
<organism evidence="16 17">
    <name type="scientific">Leptonema illini</name>
    <dbReference type="NCBI Taxonomy" id="183"/>
    <lineage>
        <taxon>Bacteria</taxon>
        <taxon>Pseudomonadati</taxon>
        <taxon>Spirochaetota</taxon>
        <taxon>Spirochaetia</taxon>
        <taxon>Leptospirales</taxon>
        <taxon>Leptospiraceae</taxon>
        <taxon>Leptonema</taxon>
    </lineage>
</organism>
<dbReference type="UniPathway" id="UPA00135">
    <property type="reaction ID" value="UER00198"/>
</dbReference>
<dbReference type="EC" id="3.1.3.3" evidence="4"/>
<reference evidence="16 17" key="1">
    <citation type="submission" date="2019-10" db="EMBL/GenBank/DDBJ databases">
        <title>Extracellular Electron Transfer in a Candidatus Methanoperedens spp. Enrichment Culture.</title>
        <authorList>
            <person name="Berger S."/>
            <person name="Rangel Shaw D."/>
            <person name="Berben T."/>
            <person name="In 'T Zandt M."/>
            <person name="Frank J."/>
            <person name="Reimann J."/>
            <person name="Jetten M.S.M."/>
            <person name="Welte C.U."/>
        </authorList>
    </citation>
    <scope>NUCLEOTIDE SEQUENCE [LARGE SCALE GENOMIC DNA]</scope>
    <source>
        <strain evidence="16">SB12</strain>
    </source>
</reference>
<dbReference type="InterPro" id="IPR002912">
    <property type="entry name" value="ACT_dom"/>
</dbReference>
<gene>
    <name evidence="16" type="primary">serB</name>
    <name evidence="16" type="ORF">F9K24_00160</name>
</gene>
<dbReference type="CDD" id="cd04871">
    <property type="entry name" value="ACT_PSP_2"/>
    <property type="match status" value="1"/>
</dbReference>
<dbReference type="SFLD" id="SFLDG01136">
    <property type="entry name" value="C1.6:_Phosphoserine_Phosphatas"/>
    <property type="match status" value="1"/>
</dbReference>
<dbReference type="SFLD" id="SFLDS00003">
    <property type="entry name" value="Haloacid_Dehalogenase"/>
    <property type="match status" value="1"/>
</dbReference>
<dbReference type="SFLD" id="SFLDF00029">
    <property type="entry name" value="phosphoserine_phosphatase"/>
    <property type="match status" value="1"/>
</dbReference>
<dbReference type="PANTHER" id="PTHR43344:SF2">
    <property type="entry name" value="PHOSPHOSERINE PHOSPHATASE"/>
    <property type="match status" value="1"/>
</dbReference>
<feature type="domain" description="ACT" evidence="15">
    <location>
        <begin position="6"/>
        <end position="83"/>
    </location>
</feature>
<dbReference type="PANTHER" id="PTHR43344">
    <property type="entry name" value="PHOSPHOSERINE PHOSPHATASE"/>
    <property type="match status" value="1"/>
</dbReference>
<dbReference type="Pfam" id="PF13740">
    <property type="entry name" value="ACT_6"/>
    <property type="match status" value="1"/>
</dbReference>
<keyword evidence="10" id="KW-0718">Serine biosynthesis</keyword>
<dbReference type="Gene3D" id="3.40.50.1000">
    <property type="entry name" value="HAD superfamily/HAD-like"/>
    <property type="match status" value="1"/>
</dbReference>
<dbReference type="InterPro" id="IPR036412">
    <property type="entry name" value="HAD-like_sf"/>
</dbReference>
<dbReference type="AlphaFoldDB" id="A0A833H4S9"/>
<evidence type="ECO:0000259" key="15">
    <source>
        <dbReference type="PROSITE" id="PS51671"/>
    </source>
</evidence>
<comment type="catalytic activity">
    <reaction evidence="12">
        <text>O-phospho-L-serine + H2O = L-serine + phosphate</text>
        <dbReference type="Rhea" id="RHEA:21208"/>
        <dbReference type="ChEBI" id="CHEBI:15377"/>
        <dbReference type="ChEBI" id="CHEBI:33384"/>
        <dbReference type="ChEBI" id="CHEBI:43474"/>
        <dbReference type="ChEBI" id="CHEBI:57524"/>
        <dbReference type="EC" id="3.1.3.3"/>
    </reaction>
</comment>
<dbReference type="GO" id="GO:0006564">
    <property type="term" value="P:L-serine biosynthetic process"/>
    <property type="evidence" value="ECO:0007669"/>
    <property type="project" value="UniProtKB-KW"/>
</dbReference>
<keyword evidence="9" id="KW-0460">Magnesium</keyword>
<evidence type="ECO:0000256" key="14">
    <source>
        <dbReference type="PIRSR" id="PIRSR604469-1"/>
    </source>
</evidence>
<dbReference type="SFLD" id="SFLDG01137">
    <property type="entry name" value="C1.6.1:_Phosphoserine_Phosphat"/>
    <property type="match status" value="1"/>
</dbReference>
<comment type="cofactor">
    <cofactor evidence="1">
        <name>Mg(2+)</name>
        <dbReference type="ChEBI" id="CHEBI:18420"/>
    </cofactor>
</comment>
<dbReference type="SUPFAM" id="SSF56784">
    <property type="entry name" value="HAD-like"/>
    <property type="match status" value="1"/>
</dbReference>
<dbReference type="GO" id="GO:0000287">
    <property type="term" value="F:magnesium ion binding"/>
    <property type="evidence" value="ECO:0007669"/>
    <property type="project" value="TreeGrafter"/>
</dbReference>
<dbReference type="CDD" id="cd07500">
    <property type="entry name" value="HAD_PSP"/>
    <property type="match status" value="1"/>
</dbReference>
<evidence type="ECO:0000256" key="6">
    <source>
        <dbReference type="ARBA" id="ARBA00022605"/>
    </source>
</evidence>
<sequence>MSTIVLVNVSGPDRAGITRSVTEILGRYGVRVLDIGQAVIHNHLSLGLLIQIPPESESAPVLKDLLFRTHEMGLQLKFTPISEDDYELWVNAQGKERYIITALSRSITAEQIHQLTTIISENGLNIQGITRLSGRFSLRHPPERPRAGVEFQVRGEPADAAAMRLAFLALAQDLGMDVSFQKDDRYRRNRRLVCFDMDSTLIQAEVIDELAREAGVGEQVVAITESAMRGEIDFNESFRRRVALLKGLSESRLDSIVERIALTEGAEELIRALKGMGLKTAILSGGFTFFGRRLQQRLGIDFLHANELVIENGVVTGEVREPIVNGQRKADLLKQIAEQEGIRLEQVIAVGDGANDLPMIGLAGLGIAFQAKPLVRKSASHAISNLGLDGILYLLGVRDRDV</sequence>
<dbReference type="SUPFAM" id="SSF55021">
    <property type="entry name" value="ACT-like"/>
    <property type="match status" value="1"/>
</dbReference>
<evidence type="ECO:0000256" key="3">
    <source>
        <dbReference type="ARBA" id="ARBA00009184"/>
    </source>
</evidence>
<evidence type="ECO:0000256" key="11">
    <source>
        <dbReference type="ARBA" id="ARBA00031693"/>
    </source>
</evidence>
<evidence type="ECO:0000256" key="7">
    <source>
        <dbReference type="ARBA" id="ARBA00022723"/>
    </source>
</evidence>
<keyword evidence="8 16" id="KW-0378">Hydrolase</keyword>
<comment type="similarity">
    <text evidence="3">Belongs to the HAD-like hydrolase superfamily. SerB family.</text>
</comment>
<dbReference type="NCBIfam" id="TIGR01488">
    <property type="entry name" value="HAD-SF-IB"/>
    <property type="match status" value="1"/>
</dbReference>
<dbReference type="CDD" id="cd04870">
    <property type="entry name" value="ACT_PSP_1"/>
    <property type="match status" value="1"/>
</dbReference>
<dbReference type="EMBL" id="WBUI01000001">
    <property type="protein sequence ID" value="KAB2935173.1"/>
    <property type="molecule type" value="Genomic_DNA"/>
</dbReference>
<feature type="active site" description="Proton donor" evidence="14">
    <location>
        <position position="198"/>
    </location>
</feature>
<comment type="caution">
    <text evidence="16">The sequence shown here is derived from an EMBL/GenBank/DDBJ whole genome shotgun (WGS) entry which is preliminary data.</text>
</comment>
<comment type="pathway">
    <text evidence="2">Amino-acid biosynthesis; L-serine biosynthesis; L-serine from 3-phospho-D-glycerate: step 3/3.</text>
</comment>
<feature type="active site" description="Nucleophile" evidence="14">
    <location>
        <position position="196"/>
    </location>
</feature>
<dbReference type="PROSITE" id="PS51671">
    <property type="entry name" value="ACT"/>
    <property type="match status" value="1"/>
</dbReference>
<evidence type="ECO:0000256" key="2">
    <source>
        <dbReference type="ARBA" id="ARBA00005135"/>
    </source>
</evidence>
<dbReference type="Pfam" id="PF12710">
    <property type="entry name" value="HAD"/>
    <property type="match status" value="1"/>
</dbReference>
<dbReference type="GO" id="GO:0005737">
    <property type="term" value="C:cytoplasm"/>
    <property type="evidence" value="ECO:0007669"/>
    <property type="project" value="TreeGrafter"/>
</dbReference>
<evidence type="ECO:0000256" key="13">
    <source>
        <dbReference type="ARBA" id="ARBA00048523"/>
    </source>
</evidence>
<dbReference type="Proteomes" id="UP000460298">
    <property type="component" value="Unassembled WGS sequence"/>
</dbReference>
<evidence type="ECO:0000256" key="12">
    <source>
        <dbReference type="ARBA" id="ARBA00048138"/>
    </source>
</evidence>
<protein>
    <recommendedName>
        <fullName evidence="5">Phosphoserine phosphatase</fullName>
        <ecNumber evidence="4">3.1.3.3</ecNumber>
    </recommendedName>
    <alternativeName>
        <fullName evidence="11">O-phosphoserine phosphohydrolase</fullName>
    </alternativeName>
</protein>
<evidence type="ECO:0000256" key="5">
    <source>
        <dbReference type="ARBA" id="ARBA00015196"/>
    </source>
</evidence>
<evidence type="ECO:0000313" key="17">
    <source>
        <dbReference type="Proteomes" id="UP000460298"/>
    </source>
</evidence>
<dbReference type="InterPro" id="IPR023214">
    <property type="entry name" value="HAD_sf"/>
</dbReference>
<evidence type="ECO:0000256" key="8">
    <source>
        <dbReference type="ARBA" id="ARBA00022801"/>
    </source>
</evidence>
<evidence type="ECO:0000256" key="1">
    <source>
        <dbReference type="ARBA" id="ARBA00001946"/>
    </source>
</evidence>
<dbReference type="InterPro" id="IPR050582">
    <property type="entry name" value="HAD-like_SerB"/>
</dbReference>
<name>A0A833H4S9_9LEPT</name>
<comment type="catalytic activity">
    <reaction evidence="13">
        <text>O-phospho-D-serine + H2O = D-serine + phosphate</text>
        <dbReference type="Rhea" id="RHEA:24873"/>
        <dbReference type="ChEBI" id="CHEBI:15377"/>
        <dbReference type="ChEBI" id="CHEBI:35247"/>
        <dbReference type="ChEBI" id="CHEBI:43474"/>
        <dbReference type="ChEBI" id="CHEBI:58680"/>
        <dbReference type="EC" id="3.1.3.3"/>
    </reaction>
</comment>
<keyword evidence="6" id="KW-0028">Amino-acid biosynthesis</keyword>
<accession>A0A833H4S9</accession>
<proteinExistence type="inferred from homology"/>
<dbReference type="Gene3D" id="3.30.70.260">
    <property type="match status" value="2"/>
</dbReference>
<evidence type="ECO:0000256" key="4">
    <source>
        <dbReference type="ARBA" id="ARBA00012640"/>
    </source>
</evidence>
<keyword evidence="7" id="KW-0479">Metal-binding</keyword>
<dbReference type="InterPro" id="IPR045865">
    <property type="entry name" value="ACT-like_dom_sf"/>
</dbReference>
<evidence type="ECO:0000313" key="16">
    <source>
        <dbReference type="EMBL" id="KAB2935173.1"/>
    </source>
</evidence>
<dbReference type="NCBIfam" id="TIGR00338">
    <property type="entry name" value="serB"/>
    <property type="match status" value="1"/>
</dbReference>
<dbReference type="InterPro" id="IPR004469">
    <property type="entry name" value="PSP"/>
</dbReference>
<dbReference type="GO" id="GO:0036424">
    <property type="term" value="F:L-phosphoserine phosphatase activity"/>
    <property type="evidence" value="ECO:0007669"/>
    <property type="project" value="InterPro"/>
</dbReference>